<evidence type="ECO:0000313" key="2">
    <source>
        <dbReference type="EMBL" id="PCS16239.1"/>
    </source>
</evidence>
<dbReference type="Proteomes" id="UP000218711">
    <property type="component" value="Unassembled WGS sequence"/>
</dbReference>
<comment type="caution">
    <text evidence="2">The sequence shown here is derived from an EMBL/GenBank/DDBJ whole genome shotgun (WGS) entry which is preliminary data.</text>
</comment>
<proteinExistence type="predicted"/>
<name>A0A2A5SPY2_LACLC</name>
<dbReference type="InterPro" id="IPR000055">
    <property type="entry name" value="Restrct_endonuc_typeI_TRD"/>
</dbReference>
<dbReference type="EMBL" id="JXKC01000015">
    <property type="protein sequence ID" value="PCS16239.1"/>
    <property type="molecule type" value="Genomic_DNA"/>
</dbReference>
<dbReference type="SUPFAM" id="SSF116734">
    <property type="entry name" value="DNA methylase specificity domain"/>
    <property type="match status" value="1"/>
</dbReference>
<dbReference type="Pfam" id="PF01420">
    <property type="entry name" value="Methylase_S"/>
    <property type="match status" value="1"/>
</dbReference>
<feature type="domain" description="Type I restriction modification DNA specificity" evidence="1">
    <location>
        <begin position="4"/>
        <end position="99"/>
    </location>
</feature>
<dbReference type="GO" id="GO:0003677">
    <property type="term" value="F:DNA binding"/>
    <property type="evidence" value="ECO:0007669"/>
    <property type="project" value="InterPro"/>
</dbReference>
<protein>
    <recommendedName>
        <fullName evidence="1">Type I restriction modification DNA specificity domain-containing protein</fullName>
    </recommendedName>
</protein>
<accession>A0A2A5SPY2</accession>
<gene>
    <name evidence="2" type="ORF">RU92_GL001100</name>
</gene>
<dbReference type="AlphaFoldDB" id="A0A2A5SPY2"/>
<reference evidence="2 3" key="1">
    <citation type="submission" date="2014-12" db="EMBL/GenBank/DDBJ databases">
        <title>Draft genome sequences of 10 type strains of Lactococcus.</title>
        <authorList>
            <person name="Sun Z."/>
            <person name="Zhong Z."/>
            <person name="Liu W."/>
            <person name="Zhang W."/>
            <person name="Zhang H."/>
        </authorList>
    </citation>
    <scope>NUCLEOTIDE SEQUENCE [LARGE SCALE GENOMIC DNA]</scope>
    <source>
        <strain evidence="2 3">DSM 21502</strain>
    </source>
</reference>
<organism evidence="2 3">
    <name type="scientific">Lactococcus cremoris subsp. tructae</name>
    <dbReference type="NCBI Taxonomy" id="542833"/>
    <lineage>
        <taxon>Bacteria</taxon>
        <taxon>Bacillati</taxon>
        <taxon>Bacillota</taxon>
        <taxon>Bacilli</taxon>
        <taxon>Lactobacillales</taxon>
        <taxon>Streptococcaceae</taxon>
        <taxon>Lactococcus</taxon>
    </lineage>
</organism>
<evidence type="ECO:0000259" key="1">
    <source>
        <dbReference type="Pfam" id="PF01420"/>
    </source>
</evidence>
<sequence length="126" mass="15154">MNEGNVITLSDTWQSERTIFYQPKEFIGKSHLQVMKYRNNNFDKYIAWFIISTFRKAILDMRYDYGMKFNRERIKNTKICLPVGDDNKPDFEFMKLLIFSTQKIVIKNVVEWLDKRIQATKQVISK</sequence>
<evidence type="ECO:0000313" key="3">
    <source>
        <dbReference type="Proteomes" id="UP000218711"/>
    </source>
</evidence>